<protein>
    <recommendedName>
        <fullName evidence="17">Branched-chain-amino-acid aminotransferase</fullName>
        <shortName evidence="17">BCAT</shortName>
        <ecNumber evidence="17">2.6.1.42</ecNumber>
    </recommendedName>
</protein>
<dbReference type="Gene3D" id="3.20.10.10">
    <property type="entry name" value="D-amino Acid Aminotransferase, subunit A, domain 2"/>
    <property type="match status" value="1"/>
</dbReference>
<sequence length="299" mass="33288">MAGQPFDKRDGVIWMDGKFVPWGDANVHVLTHGLHYASCVFEGERAYGGEVFKLAEHTDRLIESGRILGFQIPFSADEINRAHRELLARMNFRDAYIRPVAWRGSEMMGVSAQHNTIHLAIAAWQWPSYFDAEQRLKGIRLDISEWRRPDPRTIPSKAKAAGLYMICTLSKHAAENKGYADALMFDWRGRIAEATGANVFFVKEGKIHTPDPDCFLNGITRQTVVALAKARGIEVAERAIEPEEMAGFEECFLTGTAAEVTPVSEIGPYRFTPGAITKLLMDDYTAAVQPKAAEQAKAS</sequence>
<dbReference type="GO" id="GO:0052656">
    <property type="term" value="F:L-isoleucine-2-oxoglutarate transaminase activity"/>
    <property type="evidence" value="ECO:0007669"/>
    <property type="project" value="RHEA"/>
</dbReference>
<evidence type="ECO:0000256" key="1">
    <source>
        <dbReference type="ARBA" id="ARBA00001933"/>
    </source>
</evidence>
<dbReference type="Proteomes" id="UP000332515">
    <property type="component" value="Unassembled WGS sequence"/>
</dbReference>
<dbReference type="FunFam" id="3.20.10.10:FF:000002">
    <property type="entry name" value="D-alanine aminotransferase"/>
    <property type="match status" value="1"/>
</dbReference>
<dbReference type="InterPro" id="IPR018300">
    <property type="entry name" value="Aminotrans_IV_CS"/>
</dbReference>
<evidence type="ECO:0000256" key="6">
    <source>
        <dbReference type="ARBA" id="ARBA00009320"/>
    </source>
</evidence>
<comment type="caution">
    <text evidence="18">The sequence shown here is derived from an EMBL/GenBank/DDBJ whole genome shotgun (WGS) entry which is preliminary data.</text>
</comment>
<comment type="cofactor">
    <cofactor evidence="1 16">
        <name>pyridoxal 5'-phosphate</name>
        <dbReference type="ChEBI" id="CHEBI:597326"/>
    </cofactor>
</comment>
<dbReference type="PROSITE" id="PS00770">
    <property type="entry name" value="AA_TRANSFER_CLASS_4"/>
    <property type="match status" value="1"/>
</dbReference>
<dbReference type="SUPFAM" id="SSF56752">
    <property type="entry name" value="D-aminoacid aminotransferase-like PLP-dependent enzymes"/>
    <property type="match status" value="1"/>
</dbReference>
<dbReference type="InterPro" id="IPR001544">
    <property type="entry name" value="Aminotrans_IV"/>
</dbReference>
<keyword evidence="8 17" id="KW-0028">Amino-acid biosynthesis</keyword>
<keyword evidence="9 17" id="KW-0808">Transferase</keyword>
<dbReference type="InterPro" id="IPR005785">
    <property type="entry name" value="B_amino_transI"/>
</dbReference>
<dbReference type="RefSeq" id="WP_153481378.1">
    <property type="nucleotide sequence ID" value="NZ_VWNA01000001.1"/>
</dbReference>
<dbReference type="InterPro" id="IPR043132">
    <property type="entry name" value="BCAT-like_C"/>
</dbReference>
<evidence type="ECO:0000256" key="17">
    <source>
        <dbReference type="RuleBase" id="RU364094"/>
    </source>
</evidence>
<keyword evidence="7 17" id="KW-0032">Aminotransferase</keyword>
<evidence type="ECO:0000256" key="16">
    <source>
        <dbReference type="RuleBase" id="RU004516"/>
    </source>
</evidence>
<dbReference type="GO" id="GO:0052655">
    <property type="term" value="F:L-valine-2-oxoglutarate transaminase activity"/>
    <property type="evidence" value="ECO:0007669"/>
    <property type="project" value="RHEA"/>
</dbReference>
<evidence type="ECO:0000256" key="10">
    <source>
        <dbReference type="ARBA" id="ARBA00022898"/>
    </source>
</evidence>
<evidence type="ECO:0000256" key="2">
    <source>
        <dbReference type="ARBA" id="ARBA00003109"/>
    </source>
</evidence>
<dbReference type="GO" id="GO:0009098">
    <property type="term" value="P:L-leucine biosynthetic process"/>
    <property type="evidence" value="ECO:0007669"/>
    <property type="project" value="UniProtKB-UniPathway"/>
</dbReference>
<dbReference type="InterPro" id="IPR043131">
    <property type="entry name" value="BCAT-like_N"/>
</dbReference>
<evidence type="ECO:0000256" key="5">
    <source>
        <dbReference type="ARBA" id="ARBA00005072"/>
    </source>
</evidence>
<dbReference type="EC" id="2.6.1.42" evidence="17"/>
<dbReference type="PANTHER" id="PTHR42743:SF11">
    <property type="entry name" value="AMINODEOXYCHORISMATE LYASE"/>
    <property type="match status" value="1"/>
</dbReference>
<dbReference type="PANTHER" id="PTHR42743">
    <property type="entry name" value="AMINO-ACID AMINOTRANSFERASE"/>
    <property type="match status" value="1"/>
</dbReference>
<name>A0A6A7Y6R9_9HYPH</name>
<dbReference type="UniPathway" id="UPA00047">
    <property type="reaction ID" value="UER00058"/>
</dbReference>
<evidence type="ECO:0000256" key="15">
    <source>
        <dbReference type="RuleBase" id="RU004106"/>
    </source>
</evidence>
<evidence type="ECO:0000256" key="11">
    <source>
        <dbReference type="ARBA" id="ARBA00023304"/>
    </source>
</evidence>
<evidence type="ECO:0000313" key="18">
    <source>
        <dbReference type="EMBL" id="MQT13249.1"/>
    </source>
</evidence>
<comment type="pathway">
    <text evidence="4 17">Amino-acid biosynthesis; L-valine biosynthesis; L-valine from pyruvate: step 4/4.</text>
</comment>
<comment type="pathway">
    <text evidence="5 17">Amino-acid biosynthesis; L-leucine biosynthesis; L-leucine from 3-methyl-2-oxobutanoate: step 4/4.</text>
</comment>
<evidence type="ECO:0000256" key="7">
    <source>
        <dbReference type="ARBA" id="ARBA00022576"/>
    </source>
</evidence>
<keyword evidence="19" id="KW-1185">Reference proteome</keyword>
<reference evidence="18 19" key="1">
    <citation type="submission" date="2019-09" db="EMBL/GenBank/DDBJ databases">
        <title>Segnochrobactrum spirostomi gen. nov., sp. nov., isolated from the ciliate Spirostomum cf. yagiui and description of a novel family, Segnochrobactraceae fam. nov. within the order Rhizobiales of the class Alphaproteobacteria.</title>
        <authorList>
            <person name="Akter S."/>
            <person name="Shazib S.U.A."/>
            <person name="Shin M.K."/>
        </authorList>
    </citation>
    <scope>NUCLEOTIDE SEQUENCE [LARGE SCALE GENOMIC DNA]</scope>
    <source>
        <strain evidence="18 19">Sp-1</strain>
    </source>
</reference>
<dbReference type="GO" id="GO:0052654">
    <property type="term" value="F:L-leucine-2-oxoglutarate transaminase activity"/>
    <property type="evidence" value="ECO:0007669"/>
    <property type="project" value="RHEA"/>
</dbReference>
<evidence type="ECO:0000256" key="4">
    <source>
        <dbReference type="ARBA" id="ARBA00004931"/>
    </source>
</evidence>
<evidence type="ECO:0000256" key="12">
    <source>
        <dbReference type="ARBA" id="ARBA00048212"/>
    </source>
</evidence>
<dbReference type="InterPro" id="IPR050571">
    <property type="entry name" value="Class-IV_PLP-Dep_Aminotrnsfr"/>
</dbReference>
<dbReference type="UniPathway" id="UPA00048">
    <property type="reaction ID" value="UER00073"/>
</dbReference>
<comment type="pathway">
    <text evidence="3 17">Amino-acid biosynthesis; L-isoleucine biosynthesis; L-isoleucine from 2-oxobutanoate: step 4/4.</text>
</comment>
<dbReference type="NCBIfam" id="NF005146">
    <property type="entry name" value="PRK06606.1"/>
    <property type="match status" value="1"/>
</dbReference>
<dbReference type="Pfam" id="PF01063">
    <property type="entry name" value="Aminotran_4"/>
    <property type="match status" value="1"/>
</dbReference>
<dbReference type="CDD" id="cd01557">
    <property type="entry name" value="BCAT_beta_family"/>
    <property type="match status" value="1"/>
</dbReference>
<dbReference type="NCBIfam" id="NF005726">
    <property type="entry name" value="PRK07544.1"/>
    <property type="match status" value="1"/>
</dbReference>
<evidence type="ECO:0000256" key="3">
    <source>
        <dbReference type="ARBA" id="ARBA00004824"/>
    </source>
</evidence>
<evidence type="ECO:0000313" key="19">
    <source>
        <dbReference type="Proteomes" id="UP000332515"/>
    </source>
</evidence>
<dbReference type="InterPro" id="IPR033939">
    <property type="entry name" value="BCAT_family"/>
</dbReference>
<dbReference type="InterPro" id="IPR036038">
    <property type="entry name" value="Aminotransferase-like"/>
</dbReference>
<keyword evidence="10 16" id="KW-0663">Pyridoxal phosphate</keyword>
<evidence type="ECO:0000256" key="13">
    <source>
        <dbReference type="ARBA" id="ARBA00048798"/>
    </source>
</evidence>
<comment type="function">
    <text evidence="2 17">Acts on leucine, isoleucine and valine.</text>
</comment>
<dbReference type="NCBIfam" id="TIGR01122">
    <property type="entry name" value="ilvE_I"/>
    <property type="match status" value="1"/>
</dbReference>
<comment type="catalytic activity">
    <reaction evidence="12 17">
        <text>L-valine + 2-oxoglutarate = 3-methyl-2-oxobutanoate + L-glutamate</text>
        <dbReference type="Rhea" id="RHEA:24813"/>
        <dbReference type="ChEBI" id="CHEBI:11851"/>
        <dbReference type="ChEBI" id="CHEBI:16810"/>
        <dbReference type="ChEBI" id="CHEBI:29985"/>
        <dbReference type="ChEBI" id="CHEBI:57762"/>
        <dbReference type="EC" id="2.6.1.42"/>
    </reaction>
</comment>
<comment type="catalytic activity">
    <reaction evidence="14 17">
        <text>L-leucine + 2-oxoglutarate = 4-methyl-2-oxopentanoate + L-glutamate</text>
        <dbReference type="Rhea" id="RHEA:18321"/>
        <dbReference type="ChEBI" id="CHEBI:16810"/>
        <dbReference type="ChEBI" id="CHEBI:17865"/>
        <dbReference type="ChEBI" id="CHEBI:29985"/>
        <dbReference type="ChEBI" id="CHEBI:57427"/>
        <dbReference type="EC" id="2.6.1.42"/>
    </reaction>
</comment>
<proteinExistence type="inferred from homology"/>
<gene>
    <name evidence="17" type="primary">ilvE</name>
    <name evidence="18" type="ORF">F0357_11460</name>
</gene>
<dbReference type="GO" id="GO:0009097">
    <property type="term" value="P:isoleucine biosynthetic process"/>
    <property type="evidence" value="ECO:0007669"/>
    <property type="project" value="UniProtKB-UniPathway"/>
</dbReference>
<comment type="similarity">
    <text evidence="6 15">Belongs to the class-IV pyridoxal-phosphate-dependent aminotransferase family.</text>
</comment>
<evidence type="ECO:0000256" key="14">
    <source>
        <dbReference type="ARBA" id="ARBA00049229"/>
    </source>
</evidence>
<dbReference type="GO" id="GO:0009099">
    <property type="term" value="P:L-valine biosynthetic process"/>
    <property type="evidence" value="ECO:0007669"/>
    <property type="project" value="UniProtKB-UniPathway"/>
</dbReference>
<dbReference type="EMBL" id="VWNA01000001">
    <property type="protein sequence ID" value="MQT13249.1"/>
    <property type="molecule type" value="Genomic_DNA"/>
</dbReference>
<evidence type="ECO:0000256" key="8">
    <source>
        <dbReference type="ARBA" id="ARBA00022605"/>
    </source>
</evidence>
<accession>A0A6A7Y6R9</accession>
<keyword evidence="11 17" id="KW-0100">Branched-chain amino acid biosynthesis</keyword>
<organism evidence="18 19">
    <name type="scientific">Segnochrobactrum spirostomi</name>
    <dbReference type="NCBI Taxonomy" id="2608987"/>
    <lineage>
        <taxon>Bacteria</taxon>
        <taxon>Pseudomonadati</taxon>
        <taxon>Pseudomonadota</taxon>
        <taxon>Alphaproteobacteria</taxon>
        <taxon>Hyphomicrobiales</taxon>
        <taxon>Segnochrobactraceae</taxon>
        <taxon>Segnochrobactrum</taxon>
    </lineage>
</organism>
<dbReference type="AlphaFoldDB" id="A0A6A7Y6R9"/>
<evidence type="ECO:0000256" key="9">
    <source>
        <dbReference type="ARBA" id="ARBA00022679"/>
    </source>
</evidence>
<dbReference type="UniPathway" id="UPA00049">
    <property type="reaction ID" value="UER00062"/>
</dbReference>
<dbReference type="Gene3D" id="3.30.470.10">
    <property type="match status" value="1"/>
</dbReference>
<comment type="catalytic activity">
    <reaction evidence="13 17">
        <text>L-isoleucine + 2-oxoglutarate = (S)-3-methyl-2-oxopentanoate + L-glutamate</text>
        <dbReference type="Rhea" id="RHEA:24801"/>
        <dbReference type="ChEBI" id="CHEBI:16810"/>
        <dbReference type="ChEBI" id="CHEBI:29985"/>
        <dbReference type="ChEBI" id="CHEBI:35146"/>
        <dbReference type="ChEBI" id="CHEBI:58045"/>
        <dbReference type="EC" id="2.6.1.42"/>
    </reaction>
</comment>